<dbReference type="WBParaSite" id="JU765_v2.g20740.t2">
    <property type="protein sequence ID" value="JU765_v2.g20740.t2"/>
    <property type="gene ID" value="JU765_v2.g20740"/>
</dbReference>
<evidence type="ECO:0000313" key="2">
    <source>
        <dbReference type="WBParaSite" id="JU765_v2.g20740.t2"/>
    </source>
</evidence>
<dbReference type="Proteomes" id="UP000887576">
    <property type="component" value="Unplaced"/>
</dbReference>
<evidence type="ECO:0000313" key="1">
    <source>
        <dbReference type="Proteomes" id="UP000887576"/>
    </source>
</evidence>
<organism evidence="1 2">
    <name type="scientific">Panagrolaimus sp. JU765</name>
    <dbReference type="NCBI Taxonomy" id="591449"/>
    <lineage>
        <taxon>Eukaryota</taxon>
        <taxon>Metazoa</taxon>
        <taxon>Ecdysozoa</taxon>
        <taxon>Nematoda</taxon>
        <taxon>Chromadorea</taxon>
        <taxon>Rhabditida</taxon>
        <taxon>Tylenchina</taxon>
        <taxon>Panagrolaimomorpha</taxon>
        <taxon>Panagrolaimoidea</taxon>
        <taxon>Panagrolaimidae</taxon>
        <taxon>Panagrolaimus</taxon>
    </lineage>
</organism>
<protein>
    <submittedName>
        <fullName evidence="2">Glycosyltransferase</fullName>
    </submittedName>
</protein>
<sequence>MREQLNKVFDHVTFVNIFDSKDSETLEFIGRPELGVTFTKLNCWKLTQYTKCVYIDSDALVIKNSDELFDRPEIAGAPDIGWPDNFNSGVFVFEPSNKTYRDLVQFALHHGSFDGADQGLLNEFFSEWRHQDGPHRLSFVYNTTSGVNNSYVAALRRYKDAIKIAHFLGAVKPWHNAEHHGHLDEHWARWRKIFNERVKPFIPPGTVSFVIDF</sequence>
<reference evidence="2" key="1">
    <citation type="submission" date="2022-11" db="UniProtKB">
        <authorList>
            <consortium name="WormBaseParasite"/>
        </authorList>
    </citation>
    <scope>IDENTIFICATION</scope>
</reference>
<proteinExistence type="predicted"/>
<name>A0AC34QZQ5_9BILA</name>
<accession>A0AC34QZQ5</accession>